<reference evidence="1" key="2">
    <citation type="journal article" date="2015" name="Fish Shellfish Immunol.">
        <title>Early steps in the European eel (Anguilla anguilla)-Vibrio vulnificus interaction in the gills: Role of the RtxA13 toxin.</title>
        <authorList>
            <person name="Callol A."/>
            <person name="Pajuelo D."/>
            <person name="Ebbesson L."/>
            <person name="Teles M."/>
            <person name="MacKenzie S."/>
            <person name="Amaro C."/>
        </authorList>
    </citation>
    <scope>NUCLEOTIDE SEQUENCE</scope>
</reference>
<dbReference type="AlphaFoldDB" id="A0A0E9WPR4"/>
<evidence type="ECO:0000313" key="1">
    <source>
        <dbReference type="EMBL" id="JAH92347.1"/>
    </source>
</evidence>
<reference evidence="1" key="1">
    <citation type="submission" date="2014-11" db="EMBL/GenBank/DDBJ databases">
        <authorList>
            <person name="Amaro Gonzalez C."/>
        </authorList>
    </citation>
    <scope>NUCLEOTIDE SEQUENCE</scope>
</reference>
<proteinExistence type="predicted"/>
<name>A0A0E9WPR4_ANGAN</name>
<dbReference type="EMBL" id="GBXM01016230">
    <property type="protein sequence ID" value="JAH92347.1"/>
    <property type="molecule type" value="Transcribed_RNA"/>
</dbReference>
<protein>
    <submittedName>
        <fullName evidence="1">Uncharacterized protein</fullName>
    </submittedName>
</protein>
<accession>A0A0E9WPR4</accession>
<organism evidence="1">
    <name type="scientific">Anguilla anguilla</name>
    <name type="common">European freshwater eel</name>
    <name type="synonym">Muraena anguilla</name>
    <dbReference type="NCBI Taxonomy" id="7936"/>
    <lineage>
        <taxon>Eukaryota</taxon>
        <taxon>Metazoa</taxon>
        <taxon>Chordata</taxon>
        <taxon>Craniata</taxon>
        <taxon>Vertebrata</taxon>
        <taxon>Euteleostomi</taxon>
        <taxon>Actinopterygii</taxon>
        <taxon>Neopterygii</taxon>
        <taxon>Teleostei</taxon>
        <taxon>Anguilliformes</taxon>
        <taxon>Anguillidae</taxon>
        <taxon>Anguilla</taxon>
    </lineage>
</organism>
<sequence length="64" mass="6943">MVMVVTSGEESFLRCAIQSVINLGGINKQRHRDHGTCATCFATSLPNVPVFTTKAKATEQANVY</sequence>